<keyword evidence="2" id="KW-1185">Reference proteome</keyword>
<evidence type="ECO:0000313" key="1">
    <source>
        <dbReference type="EMBL" id="KAJ8449936.1"/>
    </source>
</evidence>
<dbReference type="SUPFAM" id="SSF141562">
    <property type="entry name" value="At5g01610-like"/>
    <property type="match status" value="1"/>
</dbReference>
<dbReference type="Gene3D" id="2.30.240.10">
    <property type="entry name" value="At5g01610-like"/>
    <property type="match status" value="1"/>
</dbReference>
<dbReference type="Proteomes" id="UP001153076">
    <property type="component" value="Unassembled WGS sequence"/>
</dbReference>
<reference evidence="1" key="1">
    <citation type="submission" date="2022-04" db="EMBL/GenBank/DDBJ databases">
        <title>Carnegiea gigantea Genome sequencing and assembly v2.</title>
        <authorList>
            <person name="Copetti D."/>
            <person name="Sanderson M.J."/>
            <person name="Burquez A."/>
            <person name="Wojciechowski M.F."/>
        </authorList>
    </citation>
    <scope>NUCLEOTIDE SEQUENCE</scope>
    <source>
        <strain evidence="1">SGP5-SGP5p</strain>
        <tissue evidence="1">Aerial part</tissue>
    </source>
</reference>
<protein>
    <submittedName>
        <fullName evidence="1">Uncharacterized protein</fullName>
    </submittedName>
</protein>
<dbReference type="AlphaFoldDB" id="A0A9Q1KS78"/>
<proteinExistence type="predicted"/>
<organism evidence="1 2">
    <name type="scientific">Carnegiea gigantea</name>
    <dbReference type="NCBI Taxonomy" id="171969"/>
    <lineage>
        <taxon>Eukaryota</taxon>
        <taxon>Viridiplantae</taxon>
        <taxon>Streptophyta</taxon>
        <taxon>Embryophyta</taxon>
        <taxon>Tracheophyta</taxon>
        <taxon>Spermatophyta</taxon>
        <taxon>Magnoliopsida</taxon>
        <taxon>eudicotyledons</taxon>
        <taxon>Gunneridae</taxon>
        <taxon>Pentapetalae</taxon>
        <taxon>Caryophyllales</taxon>
        <taxon>Cactineae</taxon>
        <taxon>Cactaceae</taxon>
        <taxon>Cactoideae</taxon>
        <taxon>Echinocereeae</taxon>
        <taxon>Carnegiea</taxon>
    </lineage>
</organism>
<dbReference type="PANTHER" id="PTHR31676:SF7">
    <property type="entry name" value="DUF538 DOMAIN-CONTAINING PROTEIN"/>
    <property type="match status" value="1"/>
</dbReference>
<accession>A0A9Q1KS78</accession>
<dbReference type="InterPro" id="IPR007493">
    <property type="entry name" value="DUF538"/>
</dbReference>
<dbReference type="OrthoDB" id="1885001at2759"/>
<dbReference type="PANTHER" id="PTHR31676">
    <property type="entry name" value="T31J12.3 PROTEIN-RELATED"/>
    <property type="match status" value="1"/>
</dbReference>
<dbReference type="InterPro" id="IPR036758">
    <property type="entry name" value="At5g01610-like"/>
</dbReference>
<evidence type="ECO:0000313" key="2">
    <source>
        <dbReference type="Proteomes" id="UP001153076"/>
    </source>
</evidence>
<sequence>MSAQFIESHREGAETYKGAEICKQKSKELLLEINLPTGLLPLKDIEEVGYNRSTGFVWLTQKKPTQHRFTKIGRLVSYDTHVTAFVENRRMKKLHGVKSKELLIWITLNEIYIGDTSPDKITFGTPTGISRSFPVSAFEEEEEEKNSVWTLPFKLPNSLVGTLGGQGEIFKAKDSHGLLWG</sequence>
<name>A0A9Q1KS78_9CARY</name>
<dbReference type="Pfam" id="PF04398">
    <property type="entry name" value="DUF538"/>
    <property type="match status" value="1"/>
</dbReference>
<gene>
    <name evidence="1" type="ORF">Cgig2_029298</name>
</gene>
<dbReference type="EMBL" id="JAKOGI010000018">
    <property type="protein sequence ID" value="KAJ8449936.1"/>
    <property type="molecule type" value="Genomic_DNA"/>
</dbReference>
<comment type="caution">
    <text evidence="1">The sequence shown here is derived from an EMBL/GenBank/DDBJ whole genome shotgun (WGS) entry which is preliminary data.</text>
</comment>